<feature type="compositionally biased region" description="Basic and acidic residues" evidence="1">
    <location>
        <begin position="98"/>
        <end position="128"/>
    </location>
</feature>
<feature type="region of interest" description="Disordered" evidence="1">
    <location>
        <begin position="61"/>
        <end position="201"/>
    </location>
</feature>
<feature type="compositionally biased region" description="Basic and acidic residues" evidence="1">
    <location>
        <begin position="135"/>
        <end position="181"/>
    </location>
</feature>
<dbReference type="AlphaFoldDB" id="A0A7S3KUA3"/>
<evidence type="ECO:0000256" key="1">
    <source>
        <dbReference type="SAM" id="MobiDB-lite"/>
    </source>
</evidence>
<gene>
    <name evidence="2" type="ORF">ECRA1380_LOCUS16815</name>
</gene>
<name>A0A7S3KUA3_EUPCR</name>
<feature type="compositionally biased region" description="Basic and acidic residues" evidence="1">
    <location>
        <begin position="192"/>
        <end position="201"/>
    </location>
</feature>
<feature type="compositionally biased region" description="Low complexity" evidence="1">
    <location>
        <begin position="63"/>
        <end position="74"/>
    </location>
</feature>
<dbReference type="EMBL" id="HBIK01035849">
    <property type="protein sequence ID" value="CAE0391839.1"/>
    <property type="molecule type" value="Transcribed_RNA"/>
</dbReference>
<accession>A0A7S3KUA3</accession>
<proteinExistence type="predicted"/>
<evidence type="ECO:0000313" key="2">
    <source>
        <dbReference type="EMBL" id="CAE0391839.1"/>
    </source>
</evidence>
<feature type="region of interest" description="Disordered" evidence="1">
    <location>
        <begin position="26"/>
        <end position="48"/>
    </location>
</feature>
<feature type="compositionally biased region" description="Acidic residues" evidence="1">
    <location>
        <begin position="32"/>
        <end position="46"/>
    </location>
</feature>
<protein>
    <submittedName>
        <fullName evidence="2">Uncharacterized protein</fullName>
    </submittedName>
</protein>
<sequence length="223" mass="25715">MYYNISFQTWLNKARKRMELEALNDNIAGSEESNEDFSDILNDPEEVSQISEGSFITFRQEEVASSSSNFGSESGIEDDSQSSEFATITENEELEDGEKEHPDASFEEGFKGKRLFNDKEEEEIERKMNIPTHIMETDERKEEDVLSEGERQLEDKTKRSIFEKLDSKSGETSQFDKRKSSAPDPEPYNLPKIEKNSDNLKIIEENHLEQTFSVENKSNDDQV</sequence>
<reference evidence="2" key="1">
    <citation type="submission" date="2021-01" db="EMBL/GenBank/DDBJ databases">
        <authorList>
            <person name="Corre E."/>
            <person name="Pelletier E."/>
            <person name="Niang G."/>
            <person name="Scheremetjew M."/>
            <person name="Finn R."/>
            <person name="Kale V."/>
            <person name="Holt S."/>
            <person name="Cochrane G."/>
            <person name="Meng A."/>
            <person name="Brown T."/>
            <person name="Cohen L."/>
        </authorList>
    </citation>
    <scope>NUCLEOTIDE SEQUENCE</scope>
    <source>
        <strain evidence="2">CT5</strain>
    </source>
</reference>
<organism evidence="2">
    <name type="scientific">Euplotes crassus</name>
    <dbReference type="NCBI Taxonomy" id="5936"/>
    <lineage>
        <taxon>Eukaryota</taxon>
        <taxon>Sar</taxon>
        <taxon>Alveolata</taxon>
        <taxon>Ciliophora</taxon>
        <taxon>Intramacronucleata</taxon>
        <taxon>Spirotrichea</taxon>
        <taxon>Hypotrichia</taxon>
        <taxon>Euplotida</taxon>
        <taxon>Euplotidae</taxon>
        <taxon>Moneuplotes</taxon>
    </lineage>
</organism>